<dbReference type="RefSeq" id="WP_160763880.1">
    <property type="nucleotide sequence ID" value="NZ_WUPT01000001.1"/>
</dbReference>
<proteinExistence type="predicted"/>
<dbReference type="Proteomes" id="UP000480350">
    <property type="component" value="Unassembled WGS sequence"/>
</dbReference>
<reference evidence="1 2" key="1">
    <citation type="submission" date="2019-12" db="EMBL/GenBank/DDBJ databases">
        <authorList>
            <person name="Lee S.D."/>
        </authorList>
    </citation>
    <scope>NUCLEOTIDE SEQUENCE [LARGE SCALE GENOMIC DNA]</scope>
    <source>
        <strain evidence="1 2">GH1-50</strain>
    </source>
</reference>
<dbReference type="AlphaFoldDB" id="A0A7C9IQR7"/>
<gene>
    <name evidence="1" type="ORF">GQ651_09325</name>
</gene>
<reference evidence="1 2" key="2">
    <citation type="submission" date="2020-03" db="EMBL/GenBank/DDBJ databases">
        <title>Kangsaoukella pontilimi gen. nov., sp. nov., a new member of the family Rhodobacteraceae isolated from a tidal mudflat.</title>
        <authorList>
            <person name="Kim I.S."/>
        </authorList>
    </citation>
    <scope>NUCLEOTIDE SEQUENCE [LARGE SCALE GENOMIC DNA]</scope>
    <source>
        <strain evidence="1 2">GH1-50</strain>
    </source>
</reference>
<accession>A0A7C9IQR7</accession>
<keyword evidence="2" id="KW-1185">Reference proteome</keyword>
<protein>
    <submittedName>
        <fullName evidence="1">Uncharacterized protein</fullName>
    </submittedName>
</protein>
<name>A0A7C9IQR7_9RHOB</name>
<evidence type="ECO:0000313" key="2">
    <source>
        <dbReference type="Proteomes" id="UP000480350"/>
    </source>
</evidence>
<evidence type="ECO:0000313" key="1">
    <source>
        <dbReference type="EMBL" id="MXQ08043.1"/>
    </source>
</evidence>
<comment type="caution">
    <text evidence="1">The sequence shown here is derived from an EMBL/GenBank/DDBJ whole genome shotgun (WGS) entry which is preliminary data.</text>
</comment>
<dbReference type="EMBL" id="WUPT01000001">
    <property type="protein sequence ID" value="MXQ08043.1"/>
    <property type="molecule type" value="Genomic_DNA"/>
</dbReference>
<sequence length="163" mass="18331">MNESEASPETLKAVDMVNGLAARFVERLLMLKYVDTPDGQAAAMKQAEEMSRFFVEQLDELSDSPACRNVHVKLAIAEARADIEHIAGDFAVLRRVTKYTADRHRGGATEAARVAEEREAVRHYFNEPGDTWKTVKRKMEEDGADVPTDRALQARLTEIRKGR</sequence>
<organism evidence="1 2">
    <name type="scientific">Kangsaoukella pontilimi</name>
    <dbReference type="NCBI Taxonomy" id="2691042"/>
    <lineage>
        <taxon>Bacteria</taxon>
        <taxon>Pseudomonadati</taxon>
        <taxon>Pseudomonadota</taxon>
        <taxon>Alphaproteobacteria</taxon>
        <taxon>Rhodobacterales</taxon>
        <taxon>Paracoccaceae</taxon>
        <taxon>Kangsaoukella</taxon>
    </lineage>
</organism>